<dbReference type="FunCoup" id="A5E602">
    <property type="interactions" value="860"/>
</dbReference>
<dbReference type="VEuPathDB" id="FungiDB:LELG_05041"/>
<dbReference type="HOGENOM" id="CLU_039352_2_2_1"/>
<evidence type="ECO:0000256" key="1">
    <source>
        <dbReference type="PROSITE-ProRule" id="PRU00529"/>
    </source>
</evidence>
<dbReference type="GO" id="GO:0003723">
    <property type="term" value="F:RNA binding"/>
    <property type="evidence" value="ECO:0007669"/>
    <property type="project" value="UniProtKB-UniRule"/>
</dbReference>
<dbReference type="Pfam" id="PF02926">
    <property type="entry name" value="THUMP"/>
    <property type="match status" value="1"/>
</dbReference>
<evidence type="ECO:0000313" key="5">
    <source>
        <dbReference type="Proteomes" id="UP000001996"/>
    </source>
</evidence>
<accession>A5E602</accession>
<dbReference type="PANTHER" id="PTHR13452">
    <property type="entry name" value="THUMP DOMAIN CONTAINING PROTEIN 1-RELATED"/>
    <property type="match status" value="1"/>
</dbReference>
<dbReference type="KEGG" id="lel:PVL30_005179"/>
<evidence type="ECO:0000256" key="2">
    <source>
        <dbReference type="SAM" id="MobiDB-lite"/>
    </source>
</evidence>
<dbReference type="InParanoid" id="A5E602"/>
<dbReference type="PROSITE" id="PS51165">
    <property type="entry name" value="THUMP"/>
    <property type="match status" value="1"/>
</dbReference>
<keyword evidence="1" id="KW-0694">RNA-binding</keyword>
<dbReference type="EMBL" id="CH981531">
    <property type="protein sequence ID" value="EDK46860.1"/>
    <property type="molecule type" value="Genomic_DNA"/>
</dbReference>
<evidence type="ECO:0000313" key="4">
    <source>
        <dbReference type="EMBL" id="EDK46860.1"/>
    </source>
</evidence>
<feature type="region of interest" description="Disordered" evidence="2">
    <location>
        <begin position="1"/>
        <end position="24"/>
    </location>
</feature>
<dbReference type="GO" id="GO:0051391">
    <property type="term" value="P:tRNA acetylation"/>
    <property type="evidence" value="ECO:0007669"/>
    <property type="project" value="EnsemblFungi"/>
</dbReference>
<feature type="domain" description="THUMP" evidence="3">
    <location>
        <begin position="150"/>
        <end position="262"/>
    </location>
</feature>
<name>A5E602_LODEL</name>
<sequence>MSNKRQGTESSQTHTKKRKFTNAAKLLSPFTSGVYATCARRKENQARRELISVLAEKVPEYFDLSKTEEEDKDQDQDQDEIDKAVKEGNKKEPELSIEEKIQQELSDLKDQSKKDNDHLQPMELDCECVLFIKTRKPIDPETLVQNFVKDCFESGIKSTRYTQKLIPITDSCSTGDEPQQHLRELAKRVLKRHFHQEEGQKPVKFAIQVGKKNFNTLKSDEIIRIVAECVGRDHSHQVDLKNYDKLIMVECYKNNIGMGVVKDFQKYCKFNLQLIFDKLQEKN</sequence>
<dbReference type="AlphaFoldDB" id="A5E602"/>
<dbReference type="GeneID" id="5230801"/>
<proteinExistence type="predicted"/>
<dbReference type="CDD" id="cd11717">
    <property type="entry name" value="THUMP_THUMPD1_like"/>
    <property type="match status" value="1"/>
</dbReference>
<dbReference type="FunFam" id="3.30.2300.10:FF:000001">
    <property type="entry name" value="THUMP domain-containing protein 1"/>
    <property type="match status" value="1"/>
</dbReference>
<reference evidence="4 5" key="1">
    <citation type="journal article" date="2009" name="Nature">
        <title>Evolution of pathogenicity and sexual reproduction in eight Candida genomes.</title>
        <authorList>
            <person name="Butler G."/>
            <person name="Rasmussen M.D."/>
            <person name="Lin M.F."/>
            <person name="Santos M.A."/>
            <person name="Sakthikumar S."/>
            <person name="Munro C.A."/>
            <person name="Rheinbay E."/>
            <person name="Grabherr M."/>
            <person name="Forche A."/>
            <person name="Reedy J.L."/>
            <person name="Agrafioti I."/>
            <person name="Arnaud M.B."/>
            <person name="Bates S."/>
            <person name="Brown A.J."/>
            <person name="Brunke S."/>
            <person name="Costanzo M.C."/>
            <person name="Fitzpatrick D.A."/>
            <person name="de Groot P.W."/>
            <person name="Harris D."/>
            <person name="Hoyer L.L."/>
            <person name="Hube B."/>
            <person name="Klis F.M."/>
            <person name="Kodira C."/>
            <person name="Lennard N."/>
            <person name="Logue M.E."/>
            <person name="Martin R."/>
            <person name="Neiman A.M."/>
            <person name="Nikolaou E."/>
            <person name="Quail M.A."/>
            <person name="Quinn J."/>
            <person name="Santos M.C."/>
            <person name="Schmitzberger F.F."/>
            <person name="Sherlock G."/>
            <person name="Shah P."/>
            <person name="Silverstein K.A."/>
            <person name="Skrzypek M.S."/>
            <person name="Soll D."/>
            <person name="Staggs R."/>
            <person name="Stansfield I."/>
            <person name="Stumpf M.P."/>
            <person name="Sudbery P.E."/>
            <person name="Srikantha T."/>
            <person name="Zeng Q."/>
            <person name="Berman J."/>
            <person name="Berriman M."/>
            <person name="Heitman J."/>
            <person name="Gow N.A."/>
            <person name="Lorenz M.C."/>
            <person name="Birren B.W."/>
            <person name="Kellis M."/>
            <person name="Cuomo C.A."/>
        </authorList>
    </citation>
    <scope>NUCLEOTIDE SEQUENCE [LARGE SCALE GENOMIC DNA]</scope>
    <source>
        <strain evidence="5">ATCC 11503 / BCRC 21390 / CBS 2605 / JCM 1781 / NBRC 1676 / NRRL YB-4239</strain>
    </source>
</reference>
<feature type="compositionally biased region" description="Polar residues" evidence="2">
    <location>
        <begin position="1"/>
        <end position="13"/>
    </location>
</feature>
<dbReference type="SMART" id="SM00981">
    <property type="entry name" value="THUMP"/>
    <property type="match status" value="1"/>
</dbReference>
<protein>
    <recommendedName>
        <fullName evidence="3">THUMP domain-containing protein</fullName>
    </recommendedName>
</protein>
<keyword evidence="5" id="KW-1185">Reference proteome</keyword>
<evidence type="ECO:0000259" key="3">
    <source>
        <dbReference type="PROSITE" id="PS51165"/>
    </source>
</evidence>
<dbReference type="OrthoDB" id="367221at2759"/>
<dbReference type="Proteomes" id="UP000001996">
    <property type="component" value="Unassembled WGS sequence"/>
</dbReference>
<gene>
    <name evidence="4" type="ORF">LELG_05041</name>
</gene>
<dbReference type="eggNOG" id="KOG3943">
    <property type="taxonomic scope" value="Eukaryota"/>
</dbReference>
<dbReference type="PANTHER" id="PTHR13452:SF10">
    <property type="entry name" value="THUMP DOMAIN-CONTAINING PROTEIN 1"/>
    <property type="match status" value="1"/>
</dbReference>
<dbReference type="Gene3D" id="3.30.2300.10">
    <property type="entry name" value="THUMP superfamily"/>
    <property type="match status" value="1"/>
</dbReference>
<dbReference type="SUPFAM" id="SSF143437">
    <property type="entry name" value="THUMP domain-like"/>
    <property type="match status" value="1"/>
</dbReference>
<organism evidence="4 5">
    <name type="scientific">Lodderomyces elongisporus (strain ATCC 11503 / CBS 2605 / JCM 1781 / NBRC 1676 / NRRL YB-4239)</name>
    <name type="common">Yeast</name>
    <name type="synonym">Saccharomyces elongisporus</name>
    <dbReference type="NCBI Taxonomy" id="379508"/>
    <lineage>
        <taxon>Eukaryota</taxon>
        <taxon>Fungi</taxon>
        <taxon>Dikarya</taxon>
        <taxon>Ascomycota</taxon>
        <taxon>Saccharomycotina</taxon>
        <taxon>Pichiomycetes</taxon>
        <taxon>Debaryomycetaceae</taxon>
        <taxon>Candida/Lodderomyces clade</taxon>
        <taxon>Lodderomyces</taxon>
    </lineage>
</organism>
<dbReference type="OMA" id="MNEKACV"/>
<dbReference type="STRING" id="379508.A5E602"/>
<dbReference type="InterPro" id="IPR040183">
    <property type="entry name" value="THUMPD1-like"/>
</dbReference>
<dbReference type="InterPro" id="IPR004114">
    <property type="entry name" value="THUMP_dom"/>
</dbReference>